<name>A0A199ULU2_ANACO</name>
<evidence type="ECO:0000313" key="2">
    <source>
        <dbReference type="Proteomes" id="UP000092600"/>
    </source>
</evidence>
<proteinExistence type="predicted"/>
<organism evidence="1 2">
    <name type="scientific">Ananas comosus</name>
    <name type="common">Pineapple</name>
    <name type="synonym">Ananas ananas</name>
    <dbReference type="NCBI Taxonomy" id="4615"/>
    <lineage>
        <taxon>Eukaryota</taxon>
        <taxon>Viridiplantae</taxon>
        <taxon>Streptophyta</taxon>
        <taxon>Embryophyta</taxon>
        <taxon>Tracheophyta</taxon>
        <taxon>Spermatophyta</taxon>
        <taxon>Magnoliopsida</taxon>
        <taxon>Liliopsida</taxon>
        <taxon>Poales</taxon>
        <taxon>Bromeliaceae</taxon>
        <taxon>Bromelioideae</taxon>
        <taxon>Ananas</taxon>
    </lineage>
</organism>
<dbReference type="Proteomes" id="UP000092600">
    <property type="component" value="Unassembled WGS sequence"/>
</dbReference>
<gene>
    <name evidence="1" type="ORF">ACMD2_24725</name>
</gene>
<dbReference type="EMBL" id="LSRQ01006721">
    <property type="protein sequence ID" value="OAY65694.1"/>
    <property type="molecule type" value="Genomic_DNA"/>
</dbReference>
<comment type="caution">
    <text evidence="1">The sequence shown here is derived from an EMBL/GenBank/DDBJ whole genome shotgun (WGS) entry which is preliminary data.</text>
</comment>
<feature type="non-terminal residue" evidence="1">
    <location>
        <position position="73"/>
    </location>
</feature>
<reference evidence="1 2" key="1">
    <citation type="journal article" date="2016" name="DNA Res.">
        <title>The draft genome of MD-2 pineapple using hybrid error correction of long reads.</title>
        <authorList>
            <person name="Redwan R.M."/>
            <person name="Saidin A."/>
            <person name="Kumar S.V."/>
        </authorList>
    </citation>
    <scope>NUCLEOTIDE SEQUENCE [LARGE SCALE GENOMIC DNA]</scope>
    <source>
        <strain evidence="2">cv. MD2</strain>
        <tissue evidence="1">Leaf</tissue>
    </source>
</reference>
<protein>
    <submittedName>
        <fullName evidence="1">Uncharacterized protein</fullName>
    </submittedName>
</protein>
<dbReference type="AlphaFoldDB" id="A0A199ULU2"/>
<accession>A0A199ULU2</accession>
<evidence type="ECO:0000313" key="1">
    <source>
        <dbReference type="EMBL" id="OAY65694.1"/>
    </source>
</evidence>
<sequence>MSSAVIIVREAVLLEHLLRTLRNVGVHPSRVDARRLLGRRLCTLGGSEHVSEDLRCGALGVFDDVEKVEPGGI</sequence>